<dbReference type="Pfam" id="PF01425">
    <property type="entry name" value="Amidase"/>
    <property type="match status" value="1"/>
</dbReference>
<evidence type="ECO:0000259" key="2">
    <source>
        <dbReference type="Pfam" id="PF01425"/>
    </source>
</evidence>
<dbReference type="Proteomes" id="UP000766904">
    <property type="component" value="Unassembled WGS sequence"/>
</dbReference>
<dbReference type="PANTHER" id="PTHR11895">
    <property type="entry name" value="TRANSAMIDASE"/>
    <property type="match status" value="1"/>
</dbReference>
<dbReference type="GO" id="GO:0003824">
    <property type="term" value="F:catalytic activity"/>
    <property type="evidence" value="ECO:0007669"/>
    <property type="project" value="InterPro"/>
</dbReference>
<evidence type="ECO:0000256" key="1">
    <source>
        <dbReference type="SAM" id="MobiDB-lite"/>
    </source>
</evidence>
<dbReference type="AlphaFoldDB" id="A0A8J8TT84"/>
<dbReference type="EMBL" id="PHNJ01000003">
    <property type="protein sequence ID" value="TYL39412.1"/>
    <property type="molecule type" value="Genomic_DNA"/>
</dbReference>
<evidence type="ECO:0000313" key="3">
    <source>
        <dbReference type="EMBL" id="TYL39412.1"/>
    </source>
</evidence>
<reference evidence="3" key="1">
    <citation type="submission" date="2017-11" db="EMBL/GenBank/DDBJ databases">
        <authorList>
            <person name="Kajale S.C."/>
            <person name="Sharma A."/>
        </authorList>
    </citation>
    <scope>NUCLEOTIDE SEQUENCE</scope>
    <source>
        <strain evidence="3">LS1_42</strain>
    </source>
</reference>
<dbReference type="PANTHER" id="PTHR11895:SF7">
    <property type="entry name" value="GLUTAMYL-TRNA(GLN) AMIDOTRANSFERASE SUBUNIT A, MITOCHONDRIAL"/>
    <property type="match status" value="1"/>
</dbReference>
<feature type="region of interest" description="Disordered" evidence="1">
    <location>
        <begin position="235"/>
        <end position="264"/>
    </location>
</feature>
<feature type="domain" description="Amidase" evidence="2">
    <location>
        <begin position="26"/>
        <end position="448"/>
    </location>
</feature>
<dbReference type="SUPFAM" id="SSF75304">
    <property type="entry name" value="Amidase signature (AS) enzymes"/>
    <property type="match status" value="1"/>
</dbReference>
<keyword evidence="4" id="KW-1185">Reference proteome</keyword>
<proteinExistence type="predicted"/>
<dbReference type="Gene3D" id="3.90.1300.10">
    <property type="entry name" value="Amidase signature (AS) domain"/>
    <property type="match status" value="1"/>
</dbReference>
<dbReference type="InterPro" id="IPR000120">
    <property type="entry name" value="Amidase"/>
</dbReference>
<comment type="caution">
    <text evidence="3">The sequence shown here is derived from an EMBL/GenBank/DDBJ whole genome shotgun (WGS) entry which is preliminary data.</text>
</comment>
<dbReference type="InterPro" id="IPR023631">
    <property type="entry name" value="Amidase_dom"/>
</dbReference>
<gene>
    <name evidence="3" type="ORF">CV102_08310</name>
</gene>
<organism evidence="3 4">
    <name type="scientific">Natronococcus pandeyae</name>
    <dbReference type="NCBI Taxonomy" id="2055836"/>
    <lineage>
        <taxon>Archaea</taxon>
        <taxon>Methanobacteriati</taxon>
        <taxon>Methanobacteriota</taxon>
        <taxon>Stenosarchaea group</taxon>
        <taxon>Halobacteria</taxon>
        <taxon>Halobacteriales</taxon>
        <taxon>Natrialbaceae</taxon>
        <taxon>Natronococcus</taxon>
    </lineage>
</organism>
<protein>
    <submittedName>
        <fullName evidence="3">Amidase</fullName>
    </submittedName>
</protein>
<accession>A0A8J8TT84</accession>
<name>A0A8J8TT84_9EURY</name>
<evidence type="ECO:0000313" key="4">
    <source>
        <dbReference type="Proteomes" id="UP000766904"/>
    </source>
</evidence>
<dbReference type="InterPro" id="IPR036928">
    <property type="entry name" value="AS_sf"/>
</dbReference>
<sequence>MPDEVLVEPVDELGRRLRDGEFTVRELTEAYLDRLERVGPELNAVVTVTDERALAAADRLDEELEAGEDRGPLHGIPYGVKDLVATEDAPTTWGAEPYRDQEFDEDAAVVRRLDEAGGVLLGKLAMVELAGGFGYDSADATFSGPGRNPWDVEAWAGGSSSGSASAVAAGLVGFAIGTETWGSLNTPAAFSGISAVRPTYDLVSRDGVMALSWTMDKVGPMCRTVGGCRRVLEAIAEPRPADRPGRGPPKGKPGAPRADGRKNGFTIAVPEDAGEGEQEGVRENFERSLETLSEFATLERVSLPDLPYAAMAGTIIDAEAAAAFETLIESGEVHELDDEIHQLGSYRASTVLAKDYVNANRVRTKAQRRLDELLTEYDALVSPARNSVANPIEESLAEFFGQFETPPVNAAANVTGLPGVTIPNGFGERDLPTAVEFVGRAWEEPTVLALACEYERRTEHVDHAALVEGLEERTMHADD</sequence>
<dbReference type="OrthoDB" id="359273at2157"/>